<gene>
    <name evidence="2" type="ORF">LAZ67_5002529</name>
</gene>
<protein>
    <submittedName>
        <fullName evidence="2">Uncharacterized protein</fullName>
    </submittedName>
</protein>
<keyword evidence="3" id="KW-1185">Reference proteome</keyword>
<feature type="chain" id="PRO_5047037247" evidence="1">
    <location>
        <begin position="23"/>
        <end position="64"/>
    </location>
</feature>
<proteinExistence type="predicted"/>
<evidence type="ECO:0000313" key="2">
    <source>
        <dbReference type="EMBL" id="UYV67931.1"/>
    </source>
</evidence>
<accession>A0ABY6KGG2</accession>
<feature type="signal peptide" evidence="1">
    <location>
        <begin position="1"/>
        <end position="22"/>
    </location>
</feature>
<dbReference type="Proteomes" id="UP001235939">
    <property type="component" value="Chromosome 05"/>
</dbReference>
<keyword evidence="1" id="KW-0732">Signal</keyword>
<name>A0ABY6KGG2_9ARAC</name>
<organism evidence="2 3">
    <name type="scientific">Cordylochernes scorpioides</name>
    <dbReference type="NCBI Taxonomy" id="51811"/>
    <lineage>
        <taxon>Eukaryota</taxon>
        <taxon>Metazoa</taxon>
        <taxon>Ecdysozoa</taxon>
        <taxon>Arthropoda</taxon>
        <taxon>Chelicerata</taxon>
        <taxon>Arachnida</taxon>
        <taxon>Pseudoscorpiones</taxon>
        <taxon>Cheliferoidea</taxon>
        <taxon>Chernetidae</taxon>
        <taxon>Cordylochernes</taxon>
    </lineage>
</organism>
<dbReference type="EMBL" id="CP092867">
    <property type="protein sequence ID" value="UYV67931.1"/>
    <property type="molecule type" value="Genomic_DNA"/>
</dbReference>
<sequence>MRIQLIFLQEVVLLLAILRVSGGRHPTGCMGIQGDWPKTELMVNKEEKLHWKEVKEVKDRVQEL</sequence>
<evidence type="ECO:0000313" key="3">
    <source>
        <dbReference type="Proteomes" id="UP001235939"/>
    </source>
</evidence>
<evidence type="ECO:0000256" key="1">
    <source>
        <dbReference type="SAM" id="SignalP"/>
    </source>
</evidence>
<reference evidence="2 3" key="1">
    <citation type="submission" date="2022-01" db="EMBL/GenBank/DDBJ databases">
        <title>A chromosomal length assembly of Cordylochernes scorpioides.</title>
        <authorList>
            <person name="Zeh D."/>
            <person name="Zeh J."/>
        </authorList>
    </citation>
    <scope>NUCLEOTIDE SEQUENCE [LARGE SCALE GENOMIC DNA]</scope>
    <source>
        <strain evidence="2">IN4F17</strain>
        <tissue evidence="2">Whole Body</tissue>
    </source>
</reference>